<feature type="region of interest" description="Disordered" evidence="1">
    <location>
        <begin position="1"/>
        <end position="26"/>
    </location>
</feature>
<dbReference type="EMBL" id="JAANIU010011102">
    <property type="protein sequence ID" value="KAG1531279.1"/>
    <property type="molecule type" value="Genomic_DNA"/>
</dbReference>
<organism evidence="2 3">
    <name type="scientific">Rhizopus delemar</name>
    <dbReference type="NCBI Taxonomy" id="936053"/>
    <lineage>
        <taxon>Eukaryota</taxon>
        <taxon>Fungi</taxon>
        <taxon>Fungi incertae sedis</taxon>
        <taxon>Mucoromycota</taxon>
        <taxon>Mucoromycotina</taxon>
        <taxon>Mucoromycetes</taxon>
        <taxon>Mucorales</taxon>
        <taxon>Mucorineae</taxon>
        <taxon>Rhizopodaceae</taxon>
        <taxon>Rhizopus</taxon>
    </lineage>
</organism>
<dbReference type="Proteomes" id="UP000740926">
    <property type="component" value="Unassembled WGS sequence"/>
</dbReference>
<proteinExistence type="predicted"/>
<comment type="caution">
    <text evidence="2">The sequence shown here is derived from an EMBL/GenBank/DDBJ whole genome shotgun (WGS) entry which is preliminary data.</text>
</comment>
<name>A0A9P7C0N9_9FUNG</name>
<reference evidence="2 3" key="1">
    <citation type="journal article" date="2020" name="Microb. Genom.">
        <title>Genetic diversity of clinical and environmental Mucorales isolates obtained from an investigation of mucormycosis cases among solid organ transplant recipients.</title>
        <authorList>
            <person name="Nguyen M.H."/>
            <person name="Kaul D."/>
            <person name="Muto C."/>
            <person name="Cheng S.J."/>
            <person name="Richter R.A."/>
            <person name="Bruno V.M."/>
            <person name="Liu G."/>
            <person name="Beyhan S."/>
            <person name="Sundermann A.J."/>
            <person name="Mounaud S."/>
            <person name="Pasculle A.W."/>
            <person name="Nierman W.C."/>
            <person name="Driscoll E."/>
            <person name="Cumbie R."/>
            <person name="Clancy C.J."/>
            <person name="Dupont C.L."/>
        </authorList>
    </citation>
    <scope>NUCLEOTIDE SEQUENCE [LARGE SCALE GENOMIC DNA]</scope>
    <source>
        <strain evidence="2 3">GL24</strain>
    </source>
</reference>
<keyword evidence="3" id="KW-1185">Reference proteome</keyword>
<evidence type="ECO:0000313" key="2">
    <source>
        <dbReference type="EMBL" id="KAG1531279.1"/>
    </source>
</evidence>
<sequence length="113" mass="12468">MQDAPAVPGQRRGQVQAGGNCRHPVGQHHLIDRAVAAPQRVLQRARRLAVVRRIGAHHQLRAARYRTLRVLVAIQAGLRRGILPVALERRADQLAFQHGTTRADHQGLGRAPV</sequence>
<evidence type="ECO:0000313" key="3">
    <source>
        <dbReference type="Proteomes" id="UP000740926"/>
    </source>
</evidence>
<evidence type="ECO:0000256" key="1">
    <source>
        <dbReference type="SAM" id="MobiDB-lite"/>
    </source>
</evidence>
<accession>A0A9P7C0N9</accession>
<gene>
    <name evidence="2" type="ORF">G6F50_016788</name>
</gene>
<protein>
    <submittedName>
        <fullName evidence="2">Uncharacterized protein</fullName>
    </submittedName>
</protein>
<dbReference type="AlphaFoldDB" id="A0A9P7C0N9"/>